<accession>A0ABT0KWS1</accession>
<feature type="non-terminal residue" evidence="1">
    <location>
        <position position="179"/>
    </location>
</feature>
<proteinExistence type="predicted"/>
<reference evidence="1 2" key="1">
    <citation type="submission" date="2022-01" db="EMBL/GenBank/DDBJ databases">
        <title>Whole genome-based taxonomy of the Shewanellaceae.</title>
        <authorList>
            <person name="Martin-Rodriguez A.J."/>
        </authorList>
    </citation>
    <scope>NUCLEOTIDE SEQUENCE [LARGE SCALE GENOMIC DNA]</scope>
    <source>
        <strain evidence="1 2">DSM 24955</strain>
    </source>
</reference>
<dbReference type="RefSeq" id="WP_248957143.1">
    <property type="nucleotide sequence ID" value="NZ_JAKIKU010000054.1"/>
</dbReference>
<keyword evidence="2" id="KW-1185">Reference proteome</keyword>
<evidence type="ECO:0000313" key="1">
    <source>
        <dbReference type="EMBL" id="MCL1048011.1"/>
    </source>
</evidence>
<dbReference type="Gene3D" id="2.60.40.10">
    <property type="entry name" value="Immunoglobulins"/>
    <property type="match status" value="2"/>
</dbReference>
<dbReference type="EMBL" id="JAKIKU010000054">
    <property type="protein sequence ID" value="MCL1048011.1"/>
    <property type="molecule type" value="Genomic_DNA"/>
</dbReference>
<organism evidence="1 2">
    <name type="scientific">Shewanella electrodiphila</name>
    <dbReference type="NCBI Taxonomy" id="934143"/>
    <lineage>
        <taxon>Bacteria</taxon>
        <taxon>Pseudomonadati</taxon>
        <taxon>Pseudomonadota</taxon>
        <taxon>Gammaproteobacteria</taxon>
        <taxon>Alteromonadales</taxon>
        <taxon>Shewanellaceae</taxon>
        <taxon>Shewanella</taxon>
    </lineage>
</organism>
<comment type="caution">
    <text evidence="1">The sequence shown here is derived from an EMBL/GenBank/DDBJ whole genome shotgun (WGS) entry which is preliminary data.</text>
</comment>
<dbReference type="Proteomes" id="UP001202134">
    <property type="component" value="Unassembled WGS sequence"/>
</dbReference>
<dbReference type="InterPro" id="IPR013783">
    <property type="entry name" value="Ig-like_fold"/>
</dbReference>
<dbReference type="NCBIfam" id="NF033510">
    <property type="entry name" value="Ca_tandemer"/>
    <property type="match status" value="2"/>
</dbReference>
<evidence type="ECO:0000313" key="2">
    <source>
        <dbReference type="Proteomes" id="UP001202134"/>
    </source>
</evidence>
<gene>
    <name evidence="1" type="ORF">L2737_22265</name>
</gene>
<name>A0ABT0KWS1_9GAMM</name>
<feature type="non-terminal residue" evidence="1">
    <location>
        <position position="1"/>
    </location>
</feature>
<evidence type="ECO:0008006" key="3">
    <source>
        <dbReference type="Google" id="ProtNLM"/>
    </source>
</evidence>
<protein>
    <recommendedName>
        <fullName evidence="3">Bacterial Ig-like domain-containing protein</fullName>
    </recommendedName>
</protein>
<sequence>EMTQVVIQGTVTNVEDGQTVTVTLTDNQGNSLTLNAIITGGVWTLPAQDLSAFDDGSLIVTSEVSDIAGNPASAAAQMPVDILADITIDVDTGRDPVINRFEMLRLDFSGQVDDVEDGQTITITLTDSLNNQLTFNTTVVAGVWQISDADVSSLIDGNISFTANTVDIAGNPTSVTAIV</sequence>